<dbReference type="Pfam" id="PF00059">
    <property type="entry name" value="Lectin_C"/>
    <property type="match status" value="2"/>
</dbReference>
<reference evidence="2" key="1">
    <citation type="submission" date="2025-08" db="UniProtKB">
        <authorList>
            <consortium name="Ensembl"/>
        </authorList>
    </citation>
    <scope>IDENTIFICATION</scope>
</reference>
<dbReference type="GeneTree" id="ENSGT01100000263473"/>
<dbReference type="Ensembl" id="ENSLBET00000002225.1">
    <property type="protein sequence ID" value="ENSLBEP00000002096.1"/>
    <property type="gene ID" value="ENSLBEG00000001657.1"/>
</dbReference>
<reference evidence="2" key="2">
    <citation type="submission" date="2025-09" db="UniProtKB">
        <authorList>
            <consortium name="Ensembl"/>
        </authorList>
    </citation>
    <scope>IDENTIFICATION</scope>
</reference>
<dbReference type="STRING" id="56723.ENSLBEP00000002096"/>
<proteinExistence type="predicted"/>
<dbReference type="PANTHER" id="PTHR45784">
    <property type="entry name" value="C-TYPE LECTIN DOMAIN FAMILY 20 MEMBER A-RELATED"/>
    <property type="match status" value="1"/>
</dbReference>
<accession>A0A3Q3E7X4</accession>
<name>A0A3Q3E7X4_9LABR</name>
<dbReference type="SMART" id="SM00034">
    <property type="entry name" value="CLECT"/>
    <property type="match status" value="1"/>
</dbReference>
<dbReference type="Gene3D" id="3.10.100.10">
    <property type="entry name" value="Mannose-Binding Protein A, subunit A"/>
    <property type="match status" value="2"/>
</dbReference>
<dbReference type="InParanoid" id="A0A3Q3E7X4"/>
<feature type="domain" description="C-type lectin" evidence="1">
    <location>
        <begin position="85"/>
        <end position="187"/>
    </location>
</feature>
<dbReference type="InterPro" id="IPR001304">
    <property type="entry name" value="C-type_lectin-like"/>
</dbReference>
<dbReference type="AlphaFoldDB" id="A0A3Q3E7X4"/>
<dbReference type="PROSITE" id="PS50041">
    <property type="entry name" value="C_TYPE_LECTIN_2"/>
    <property type="match status" value="2"/>
</dbReference>
<protein>
    <recommendedName>
        <fullName evidence="1">C-type lectin domain-containing protein</fullName>
    </recommendedName>
</protein>
<dbReference type="InterPro" id="IPR016186">
    <property type="entry name" value="C-type_lectin-like/link_sf"/>
</dbReference>
<dbReference type="PANTHER" id="PTHR45784:SF3">
    <property type="entry name" value="C-TYPE LECTIN DOMAIN FAMILY 4 MEMBER K-LIKE-RELATED"/>
    <property type="match status" value="1"/>
</dbReference>
<keyword evidence="3" id="KW-1185">Reference proteome</keyword>
<evidence type="ECO:0000313" key="2">
    <source>
        <dbReference type="Ensembl" id="ENSLBEP00000002096.1"/>
    </source>
</evidence>
<sequence length="261" mass="30440">MEKMQTLLNEYKFSFVWIGLRSGKSLNWHWSLAQKDSFKGEMDDLIQRDETGGDCGTYKNGKFTASECTNKFHAVCFDEKGPQQYILTPQKMNWRVAQEHCRRQHTDLASVRNKEENHALQEVVGDQKVWTGLFRDPWEWSDGSDSSFRYWKTDMQIYNDPSNKCTALNDDRFYIRACGFKLKFLCTCEKGLGRSVKKIVKVRISSKDSGLDLNDPAIKEDILKQIKQQMRGTNVTSIQWRTNPDGRVFVKEPEKKQRSEL</sequence>
<dbReference type="Proteomes" id="UP000261660">
    <property type="component" value="Unplaced"/>
</dbReference>
<dbReference type="InterPro" id="IPR016187">
    <property type="entry name" value="CTDL_fold"/>
</dbReference>
<evidence type="ECO:0000313" key="3">
    <source>
        <dbReference type="Proteomes" id="UP000261660"/>
    </source>
</evidence>
<organism evidence="2 3">
    <name type="scientific">Labrus bergylta</name>
    <name type="common">ballan wrasse</name>
    <dbReference type="NCBI Taxonomy" id="56723"/>
    <lineage>
        <taxon>Eukaryota</taxon>
        <taxon>Metazoa</taxon>
        <taxon>Chordata</taxon>
        <taxon>Craniata</taxon>
        <taxon>Vertebrata</taxon>
        <taxon>Euteleostomi</taxon>
        <taxon>Actinopterygii</taxon>
        <taxon>Neopterygii</taxon>
        <taxon>Teleostei</taxon>
        <taxon>Neoteleostei</taxon>
        <taxon>Acanthomorphata</taxon>
        <taxon>Eupercaria</taxon>
        <taxon>Labriformes</taxon>
        <taxon>Labridae</taxon>
        <taxon>Labrus</taxon>
    </lineage>
</organism>
<evidence type="ECO:0000259" key="1">
    <source>
        <dbReference type="PROSITE" id="PS50041"/>
    </source>
</evidence>
<dbReference type="SUPFAM" id="SSF56436">
    <property type="entry name" value="C-type lectin-like"/>
    <property type="match status" value="2"/>
</dbReference>
<feature type="domain" description="C-type lectin" evidence="1">
    <location>
        <begin position="1"/>
        <end position="77"/>
    </location>
</feature>